<dbReference type="Gene3D" id="2.40.128.270">
    <property type="match status" value="1"/>
</dbReference>
<dbReference type="InterPro" id="IPR003646">
    <property type="entry name" value="SH3-like_bac-type"/>
</dbReference>
<organism evidence="3 4">
    <name type="scientific">Thermohalobaculum xanthum</name>
    <dbReference type="NCBI Taxonomy" id="2753746"/>
    <lineage>
        <taxon>Bacteria</taxon>
        <taxon>Pseudomonadati</taxon>
        <taxon>Pseudomonadota</taxon>
        <taxon>Alphaproteobacteria</taxon>
        <taxon>Rhodobacterales</taxon>
        <taxon>Paracoccaceae</taxon>
        <taxon>Thermohalobaculum</taxon>
    </lineage>
</organism>
<proteinExistence type="predicted"/>
<dbReference type="Gene3D" id="2.30.30.40">
    <property type="entry name" value="SH3 Domains"/>
    <property type="match status" value="1"/>
</dbReference>
<name>A0A8J7SD60_9RHOB</name>
<dbReference type="PANTHER" id="PTHR35535">
    <property type="entry name" value="HEAT SHOCK PROTEIN HSLJ"/>
    <property type="match status" value="1"/>
</dbReference>
<dbReference type="EMBL" id="JAEHHL010000003">
    <property type="protein sequence ID" value="MBK0399028.1"/>
    <property type="molecule type" value="Genomic_DNA"/>
</dbReference>
<dbReference type="AlphaFoldDB" id="A0A8J7SD60"/>
<accession>A0A8J7SD60</accession>
<sequence length="241" mass="25349">MRELLRNPRRLGAVVALAACAGLAGTDRASAEASGPDFFRVVGVASDDVLNIRADAGASHAKIGEIPPDTDGIRNLGCVGGLSFAEWQAATEAERAEAARSRWCKIAYGGIEGWVAGRFLGEGAAPEPMGEGSLWRIVEIDGAPTSTDAELGFEADGDFYGTVGCNRFRGRLMIESGQLRADGPVAATQMACVEPGIGEQERRILAIIADGSTIGYDPRADAMTLTDADGKLAVRLTRRPR</sequence>
<evidence type="ECO:0000259" key="1">
    <source>
        <dbReference type="Pfam" id="PF03724"/>
    </source>
</evidence>
<evidence type="ECO:0000313" key="4">
    <source>
        <dbReference type="Proteomes" id="UP000655420"/>
    </source>
</evidence>
<dbReference type="Pfam" id="PF03724">
    <property type="entry name" value="META"/>
    <property type="match status" value="1"/>
</dbReference>
<dbReference type="InterPro" id="IPR038670">
    <property type="entry name" value="HslJ-like_sf"/>
</dbReference>
<keyword evidence="4" id="KW-1185">Reference proteome</keyword>
<feature type="domain" description="SH3b" evidence="2">
    <location>
        <begin position="48"/>
        <end position="120"/>
    </location>
</feature>
<dbReference type="PANTHER" id="PTHR35535:SF1">
    <property type="entry name" value="HEAT SHOCK PROTEIN HSLJ"/>
    <property type="match status" value="1"/>
</dbReference>
<gene>
    <name evidence="3" type="ORF">H0I76_07490</name>
</gene>
<dbReference type="RefSeq" id="WP_200608897.1">
    <property type="nucleotide sequence ID" value="NZ_JAEHHL010000003.1"/>
</dbReference>
<evidence type="ECO:0000259" key="2">
    <source>
        <dbReference type="Pfam" id="PF08239"/>
    </source>
</evidence>
<dbReference type="InterPro" id="IPR005184">
    <property type="entry name" value="DUF306_Meta_HslJ"/>
</dbReference>
<dbReference type="Proteomes" id="UP000655420">
    <property type="component" value="Unassembled WGS sequence"/>
</dbReference>
<feature type="domain" description="DUF306" evidence="1">
    <location>
        <begin position="132"/>
        <end position="233"/>
    </location>
</feature>
<evidence type="ECO:0000313" key="3">
    <source>
        <dbReference type="EMBL" id="MBK0399028.1"/>
    </source>
</evidence>
<reference evidence="3" key="1">
    <citation type="submission" date="2020-12" db="EMBL/GenBank/DDBJ databases">
        <title>Bacterial taxonomy.</title>
        <authorList>
            <person name="Pan X."/>
        </authorList>
    </citation>
    <scope>NUCLEOTIDE SEQUENCE</scope>
    <source>
        <strain evidence="3">M0105</strain>
    </source>
</reference>
<dbReference type="InterPro" id="IPR053147">
    <property type="entry name" value="Hsp_HslJ-like"/>
</dbReference>
<comment type="caution">
    <text evidence="3">The sequence shown here is derived from an EMBL/GenBank/DDBJ whole genome shotgun (WGS) entry which is preliminary data.</text>
</comment>
<dbReference type="Pfam" id="PF08239">
    <property type="entry name" value="SH3_3"/>
    <property type="match status" value="1"/>
</dbReference>
<protein>
    <submittedName>
        <fullName evidence="3">META domain-containing protein</fullName>
    </submittedName>
</protein>